<dbReference type="AlphaFoldDB" id="A0A8J5HBK8"/>
<evidence type="ECO:0000259" key="7">
    <source>
        <dbReference type="Pfam" id="PF18052"/>
    </source>
</evidence>
<keyword evidence="5" id="KW-0611">Plant defense</keyword>
<dbReference type="CDD" id="cd14798">
    <property type="entry name" value="RX-CC_like"/>
    <property type="match status" value="1"/>
</dbReference>
<dbReference type="GO" id="GO:0000166">
    <property type="term" value="F:nucleotide binding"/>
    <property type="evidence" value="ECO:0007669"/>
    <property type="project" value="UniProtKB-KW"/>
</dbReference>
<feature type="domain" description="Disease resistance N-terminal" evidence="7">
    <location>
        <begin position="2"/>
        <end position="73"/>
    </location>
</feature>
<keyword evidence="6" id="KW-0175">Coiled coil</keyword>
<dbReference type="EMBL" id="JACMSC010000006">
    <property type="protein sequence ID" value="KAG6517902.1"/>
    <property type="molecule type" value="Genomic_DNA"/>
</dbReference>
<evidence type="ECO:0000256" key="3">
    <source>
        <dbReference type="ARBA" id="ARBA00022737"/>
    </source>
</evidence>
<gene>
    <name evidence="8" type="ORF">ZIOFF_021301</name>
</gene>
<evidence type="ECO:0000256" key="6">
    <source>
        <dbReference type="SAM" id="Coils"/>
    </source>
</evidence>
<evidence type="ECO:0000256" key="4">
    <source>
        <dbReference type="ARBA" id="ARBA00022741"/>
    </source>
</evidence>
<evidence type="ECO:0000256" key="5">
    <source>
        <dbReference type="ARBA" id="ARBA00022821"/>
    </source>
</evidence>
<keyword evidence="2" id="KW-0433">Leucine-rich repeat</keyword>
<name>A0A8J5HBK8_ZINOF</name>
<sequence>MASFVEGKTTKILDVKDNLKKLQRRLLRVRGVLEDAEKKRHGSAEINAWVREMKDIMYDVEDLLDLCKTKAENLWVSHYSPLPSASDFSCRPLARQIANKVREVNDRLDDISEDRHVMSRLHEIDPSIQESGIDTRDTSPLLIQSDIVGTQIKEGWAG</sequence>
<reference evidence="8 9" key="1">
    <citation type="submission" date="2020-08" db="EMBL/GenBank/DDBJ databases">
        <title>Plant Genome Project.</title>
        <authorList>
            <person name="Zhang R.-G."/>
        </authorList>
    </citation>
    <scope>NUCLEOTIDE SEQUENCE [LARGE SCALE GENOMIC DNA]</scope>
    <source>
        <tissue evidence="8">Rhizome</tissue>
    </source>
</reference>
<keyword evidence="3" id="KW-0677">Repeat</keyword>
<evidence type="ECO:0000256" key="2">
    <source>
        <dbReference type="ARBA" id="ARBA00022614"/>
    </source>
</evidence>
<keyword evidence="9" id="KW-1185">Reference proteome</keyword>
<protein>
    <recommendedName>
        <fullName evidence="7">Disease resistance N-terminal domain-containing protein</fullName>
    </recommendedName>
</protein>
<evidence type="ECO:0000313" key="8">
    <source>
        <dbReference type="EMBL" id="KAG6517902.1"/>
    </source>
</evidence>
<dbReference type="Gene3D" id="1.20.5.4130">
    <property type="match status" value="1"/>
</dbReference>
<proteinExistence type="inferred from homology"/>
<dbReference type="Proteomes" id="UP000734854">
    <property type="component" value="Unassembled WGS sequence"/>
</dbReference>
<evidence type="ECO:0000256" key="1">
    <source>
        <dbReference type="ARBA" id="ARBA00008894"/>
    </source>
</evidence>
<keyword evidence="4" id="KW-0547">Nucleotide-binding</keyword>
<accession>A0A8J5HBK8</accession>
<comment type="similarity">
    <text evidence="1">Belongs to the disease resistance NB-LRR family.</text>
</comment>
<evidence type="ECO:0000313" key="9">
    <source>
        <dbReference type="Proteomes" id="UP000734854"/>
    </source>
</evidence>
<comment type="caution">
    <text evidence="8">The sequence shown here is derived from an EMBL/GenBank/DDBJ whole genome shotgun (WGS) entry which is preliminary data.</text>
</comment>
<organism evidence="8 9">
    <name type="scientific">Zingiber officinale</name>
    <name type="common">Ginger</name>
    <name type="synonym">Amomum zingiber</name>
    <dbReference type="NCBI Taxonomy" id="94328"/>
    <lineage>
        <taxon>Eukaryota</taxon>
        <taxon>Viridiplantae</taxon>
        <taxon>Streptophyta</taxon>
        <taxon>Embryophyta</taxon>
        <taxon>Tracheophyta</taxon>
        <taxon>Spermatophyta</taxon>
        <taxon>Magnoliopsida</taxon>
        <taxon>Liliopsida</taxon>
        <taxon>Zingiberales</taxon>
        <taxon>Zingiberaceae</taxon>
        <taxon>Zingiber</taxon>
    </lineage>
</organism>
<dbReference type="InterPro" id="IPR041118">
    <property type="entry name" value="Rx_N"/>
</dbReference>
<dbReference type="InterPro" id="IPR038005">
    <property type="entry name" value="RX-like_CC"/>
</dbReference>
<feature type="coiled-coil region" evidence="6">
    <location>
        <begin position="5"/>
        <end position="39"/>
    </location>
</feature>
<dbReference type="GO" id="GO:0006952">
    <property type="term" value="P:defense response"/>
    <property type="evidence" value="ECO:0007669"/>
    <property type="project" value="UniProtKB-KW"/>
</dbReference>
<dbReference type="Pfam" id="PF18052">
    <property type="entry name" value="Rx_N"/>
    <property type="match status" value="1"/>
</dbReference>